<sequence length="50" mass="5598">MGEKPVLSLVRQNAQIHASQDYQVGPMPPARGDRRRKLLVLVDESEPEEG</sequence>
<dbReference type="EMBL" id="BAPV01000012">
    <property type="protein sequence ID" value="GBQ89146.1"/>
    <property type="molecule type" value="Genomic_DNA"/>
</dbReference>
<organism evidence="1 2">
    <name type="scientific">Asaia krungthepensis NRIC 0535</name>
    <dbReference type="NCBI Taxonomy" id="1307925"/>
    <lineage>
        <taxon>Bacteria</taxon>
        <taxon>Pseudomonadati</taxon>
        <taxon>Pseudomonadota</taxon>
        <taxon>Alphaproteobacteria</taxon>
        <taxon>Acetobacterales</taxon>
        <taxon>Acetobacteraceae</taxon>
        <taxon>Asaia</taxon>
    </lineage>
</organism>
<gene>
    <name evidence="1" type="ORF">AA0535_1725</name>
</gene>
<evidence type="ECO:0000313" key="2">
    <source>
        <dbReference type="Proteomes" id="UP001062776"/>
    </source>
</evidence>
<keyword evidence="2" id="KW-1185">Reference proteome</keyword>
<comment type="caution">
    <text evidence="1">The sequence shown here is derived from an EMBL/GenBank/DDBJ whole genome shotgun (WGS) entry which is preliminary data.</text>
</comment>
<accession>A0ABQ0Q398</accession>
<reference evidence="1" key="1">
    <citation type="submission" date="2013-04" db="EMBL/GenBank/DDBJ databases">
        <title>The genome sequencing project of 58 acetic acid bacteria.</title>
        <authorList>
            <person name="Okamoto-Kainuma A."/>
            <person name="Ishikawa M."/>
            <person name="Umino S."/>
            <person name="Koizumi Y."/>
            <person name="Shiwa Y."/>
            <person name="Yoshikawa H."/>
            <person name="Matsutani M."/>
            <person name="Matsushita K."/>
        </authorList>
    </citation>
    <scope>NUCLEOTIDE SEQUENCE</scope>
    <source>
        <strain evidence="1">NRIC 0535</strain>
    </source>
</reference>
<proteinExistence type="predicted"/>
<dbReference type="Proteomes" id="UP001062776">
    <property type="component" value="Unassembled WGS sequence"/>
</dbReference>
<evidence type="ECO:0000313" key="1">
    <source>
        <dbReference type="EMBL" id="GBQ89146.1"/>
    </source>
</evidence>
<name>A0ABQ0Q398_9PROT</name>
<protein>
    <submittedName>
        <fullName evidence="1">Uncharacterized protein</fullName>
    </submittedName>
</protein>